<protein>
    <submittedName>
        <fullName evidence="1">Uncharacterized protein</fullName>
    </submittedName>
</protein>
<evidence type="ECO:0000313" key="1">
    <source>
        <dbReference type="EMBL" id="AER26635.1"/>
    </source>
</evidence>
<dbReference type="GeneID" id="11447668"/>
<dbReference type="Proteomes" id="UP000005878">
    <property type="component" value="Segment"/>
</dbReference>
<sequence length="105" mass="12303">MSYADMEKFRDAIVEHAIRELPTDERDTLREILRDEFMFNNTTRVMVWHNDSATGVAVRYNEFRGRVHAYIMGSPSHTTVETFIGTMDHENFAAWADDYASRHMV</sequence>
<reference evidence="1 2" key="1">
    <citation type="journal article" date="2011" name="Appl. Environ. Microbiol.">
        <title>Prevention of Gordonia and Nocardia Stabilized Foam Formation by Using Bacteriophage GTE7.</title>
        <authorList>
            <person name="Petrovski S."/>
            <person name="Seviour R.J."/>
            <person name="Tillett D."/>
        </authorList>
    </citation>
    <scope>NUCLEOTIDE SEQUENCE [LARGE SCALE GENOMIC DNA]</scope>
</reference>
<proteinExistence type="predicted"/>
<organism evidence="1 2">
    <name type="scientific">Gordonia phage GTE7</name>
    <dbReference type="NCBI Taxonomy" id="1100814"/>
    <lineage>
        <taxon>Viruses</taxon>
        <taxon>Duplodnaviria</taxon>
        <taxon>Heunggongvirae</taxon>
        <taxon>Uroviricota</taxon>
        <taxon>Caudoviricetes</taxon>
        <taxon>Getseptimavirus</taxon>
        <taxon>Getseptimavirus GTE7</taxon>
    </lineage>
</organism>
<keyword evidence="2" id="KW-1185">Reference proteome</keyword>
<name>G8FS85_9CAUD</name>
<evidence type="ECO:0000313" key="2">
    <source>
        <dbReference type="Proteomes" id="UP000005878"/>
    </source>
</evidence>
<dbReference type="RefSeq" id="YP_004934793.1">
    <property type="nucleotide sequence ID" value="NC_016166.1"/>
</dbReference>
<accession>G8FS85</accession>
<dbReference type="EMBL" id="JN035618">
    <property type="protein sequence ID" value="AER26635.1"/>
    <property type="molecule type" value="Genomic_DNA"/>
</dbReference>
<dbReference type="KEGG" id="vg:11447668"/>